<name>A0A9N9E0N3_9GLOM</name>
<gene>
    <name evidence="3" type="ORF">PBRASI_LOCUS10710</name>
</gene>
<reference evidence="3" key="1">
    <citation type="submission" date="2021-06" db="EMBL/GenBank/DDBJ databases">
        <authorList>
            <person name="Kallberg Y."/>
            <person name="Tangrot J."/>
            <person name="Rosling A."/>
        </authorList>
    </citation>
    <scope>NUCLEOTIDE SEQUENCE</scope>
    <source>
        <strain evidence="3">BR232B</strain>
    </source>
</reference>
<organism evidence="3 4">
    <name type="scientific">Paraglomus brasilianum</name>
    <dbReference type="NCBI Taxonomy" id="144538"/>
    <lineage>
        <taxon>Eukaryota</taxon>
        <taxon>Fungi</taxon>
        <taxon>Fungi incertae sedis</taxon>
        <taxon>Mucoromycota</taxon>
        <taxon>Glomeromycotina</taxon>
        <taxon>Glomeromycetes</taxon>
        <taxon>Paraglomerales</taxon>
        <taxon>Paraglomeraceae</taxon>
        <taxon>Paraglomus</taxon>
    </lineage>
</organism>
<feature type="domain" description="TLDc" evidence="2">
    <location>
        <begin position="130"/>
        <end position="292"/>
    </location>
</feature>
<feature type="compositionally biased region" description="Polar residues" evidence="1">
    <location>
        <begin position="106"/>
        <end position="122"/>
    </location>
</feature>
<evidence type="ECO:0000313" key="4">
    <source>
        <dbReference type="Proteomes" id="UP000789739"/>
    </source>
</evidence>
<proteinExistence type="predicted"/>
<protein>
    <submittedName>
        <fullName evidence="3">2384_t:CDS:1</fullName>
    </submittedName>
</protein>
<dbReference type="EMBL" id="CAJVPI010003539">
    <property type="protein sequence ID" value="CAG8659582.1"/>
    <property type="molecule type" value="Genomic_DNA"/>
</dbReference>
<dbReference type="PROSITE" id="PS51886">
    <property type="entry name" value="TLDC"/>
    <property type="match status" value="1"/>
</dbReference>
<evidence type="ECO:0000313" key="3">
    <source>
        <dbReference type="EMBL" id="CAG8659582.1"/>
    </source>
</evidence>
<sequence>DILKDCIPLIRFFHMDDGEYIKKVVPRIHLLPHQLCGDLICYKQTKGVLKPKSKLLPPRERVSTTKKPRNISDPSTSTSPTHKEPPIHIADGQSEPLKTQPEPRRSQTPSGINIDSPNTSHPPQEKVKSQILNDAQIQWVLSVVIFHQHKVKKTCFLKLLYQGSHDGYKPSVFHSLCDNQGPTITVIRTKENEIIGGYNPTSWDKTLERFTHTSYSFLFAVKSSGNVVSFCQKPATAVRNDPTYGPAFGTDLVLFGGFTSPNNYTYQDVYDMPIRDSSEMFAVREIEVFQVTF</sequence>
<feature type="non-terminal residue" evidence="3">
    <location>
        <position position="1"/>
    </location>
</feature>
<evidence type="ECO:0000259" key="2">
    <source>
        <dbReference type="PROSITE" id="PS51886"/>
    </source>
</evidence>
<dbReference type="InterPro" id="IPR006571">
    <property type="entry name" value="TLDc_dom"/>
</dbReference>
<dbReference type="SMART" id="SM00584">
    <property type="entry name" value="TLDc"/>
    <property type="match status" value="1"/>
</dbReference>
<feature type="region of interest" description="Disordered" evidence="1">
    <location>
        <begin position="52"/>
        <end position="128"/>
    </location>
</feature>
<dbReference type="AlphaFoldDB" id="A0A9N9E0N3"/>
<accession>A0A9N9E0N3</accession>
<comment type="caution">
    <text evidence="3">The sequence shown here is derived from an EMBL/GenBank/DDBJ whole genome shotgun (WGS) entry which is preliminary data.</text>
</comment>
<dbReference type="Proteomes" id="UP000789739">
    <property type="component" value="Unassembled WGS sequence"/>
</dbReference>
<dbReference type="Pfam" id="PF07534">
    <property type="entry name" value="TLD"/>
    <property type="match status" value="1"/>
</dbReference>
<evidence type="ECO:0000256" key="1">
    <source>
        <dbReference type="SAM" id="MobiDB-lite"/>
    </source>
</evidence>
<dbReference type="OrthoDB" id="2307202at2759"/>
<keyword evidence="4" id="KW-1185">Reference proteome</keyword>